<feature type="domain" description="Sulfatase-modifying factor enzyme-like" evidence="3">
    <location>
        <begin position="235"/>
        <end position="419"/>
    </location>
</feature>
<dbReference type="GO" id="GO:0016787">
    <property type="term" value="F:hydrolase activity"/>
    <property type="evidence" value="ECO:0007669"/>
    <property type="project" value="InterPro"/>
</dbReference>
<accession>A0A381XH14</accession>
<evidence type="ECO:0000313" key="4">
    <source>
        <dbReference type="EMBL" id="SVA64008.1"/>
    </source>
</evidence>
<proteinExistence type="predicted"/>
<dbReference type="AlphaFoldDB" id="A0A381XH14"/>
<gene>
    <name evidence="4" type="ORF">METZ01_LOCUS116862</name>
</gene>
<dbReference type="PANTHER" id="PTHR23150">
    <property type="entry name" value="SULFATASE MODIFYING FACTOR 1, 2"/>
    <property type="match status" value="1"/>
</dbReference>
<dbReference type="PANTHER" id="PTHR23150:SF19">
    <property type="entry name" value="FORMYLGLYCINE-GENERATING ENZYME"/>
    <property type="match status" value="1"/>
</dbReference>
<dbReference type="GO" id="GO:0120147">
    <property type="term" value="F:formylglycine-generating oxidase activity"/>
    <property type="evidence" value="ECO:0007669"/>
    <property type="project" value="TreeGrafter"/>
</dbReference>
<feature type="transmembrane region" description="Helical" evidence="1">
    <location>
        <begin position="50"/>
        <end position="69"/>
    </location>
</feature>
<keyword evidence="1" id="KW-0472">Membrane</keyword>
<feature type="domain" description="Phospholipase/carboxylesterase/thioesterase" evidence="2">
    <location>
        <begin position="638"/>
        <end position="735"/>
    </location>
</feature>
<keyword evidence="1" id="KW-1133">Transmembrane helix</keyword>
<reference evidence="4" key="1">
    <citation type="submission" date="2018-05" db="EMBL/GenBank/DDBJ databases">
        <authorList>
            <person name="Lanie J.A."/>
            <person name="Ng W.-L."/>
            <person name="Kazmierczak K.M."/>
            <person name="Andrzejewski T.M."/>
            <person name="Davidsen T.M."/>
            <person name="Wayne K.J."/>
            <person name="Tettelin H."/>
            <person name="Glass J.I."/>
            <person name="Rusch D."/>
            <person name="Podicherti R."/>
            <person name="Tsui H.-C.T."/>
            <person name="Winkler M.E."/>
        </authorList>
    </citation>
    <scope>NUCLEOTIDE SEQUENCE</scope>
</reference>
<dbReference type="InterPro" id="IPR051043">
    <property type="entry name" value="Sulfatase_Mod_Factor_Kinase"/>
</dbReference>
<dbReference type="InterPro" id="IPR016187">
    <property type="entry name" value="CTDL_fold"/>
</dbReference>
<evidence type="ECO:0000256" key="1">
    <source>
        <dbReference type="SAM" id="Phobius"/>
    </source>
</evidence>
<dbReference type="InterPro" id="IPR003140">
    <property type="entry name" value="PLipase/COase/thioEstase"/>
</dbReference>
<dbReference type="InterPro" id="IPR042095">
    <property type="entry name" value="SUMF_sf"/>
</dbReference>
<keyword evidence="1" id="KW-0812">Transmembrane</keyword>
<evidence type="ECO:0000259" key="2">
    <source>
        <dbReference type="Pfam" id="PF02230"/>
    </source>
</evidence>
<dbReference type="SUPFAM" id="SSF53474">
    <property type="entry name" value="alpha/beta-Hydrolases"/>
    <property type="match status" value="1"/>
</dbReference>
<dbReference type="InterPro" id="IPR005532">
    <property type="entry name" value="SUMF_dom"/>
</dbReference>
<evidence type="ECO:0008006" key="5">
    <source>
        <dbReference type="Google" id="ProtNLM"/>
    </source>
</evidence>
<sequence length="757" mass="85691">MNEINSLFSKLKQSSLFKAIAAYAVFSFVVVQVASLVSDTFDLNQQFMKNLIWVFLIGFPFLAVIAWAASSRFSTFKILGIFLFVLATGYGSGSYLWVNTFMMPQIKNAIEADDYVSAWIATNKVDSFAPFFSSTKRLNEEISTIANIRTEQDGVSIHWRPYLEKESTKWEYLGTSPEKEFRLPNGIVELKLEKEGYETFLVVSANPSLRFDNFSASMGWTLEPLKLQVEGSIPKDMVYIPGGPFIPAITGQGVNEVYLHPFYIDKNEITNKQFKEFVDAGGYNNPQYWVDMEIVREGVTLSFEEAKKLMIDTTGVTGPAGWEVGVYLEGQEDYPVTGITWYEALAYARFRGNSLPPMHHWAKAAYPPEEGIAPIAPRLLPDSNFDRKGLNKVGKQGLGPYGTYDMAGNAREWVWNIFGGVGLSLGGSYSDPVYTSSMQNPLPRFDRSPINGFRTVKLLNPRDMNPFGDPIRRSQPKPPSFYKPMNDEIFSIYSRNFTVGSINLNSKLIYKDESNPLWIKERVAVDLGYNSEVMDILIFKPKNTYGQLESIVFYPGANYYMTPPDIDEASIGEFGLDFIIKSGRAVVWPAIKGSMNRLNTDPPPSSLDDISRRWREALLHWRVDTFRTLDYIQSREDFDPNKIFYIGMSHGAILPTHTLLFEDRYKAAVLYVGGISTTIPPMSDGLNHVTRINTPILMLNGEQDYLVPKIMAEGFYNSLGTAPEDKKLVFYDSGHWPLPRNQMIKETLTWLDKYSSN</sequence>
<feature type="transmembrane region" description="Helical" evidence="1">
    <location>
        <begin position="20"/>
        <end position="38"/>
    </location>
</feature>
<dbReference type="Gene3D" id="3.90.1580.10">
    <property type="entry name" value="paralog of FGE (formylglycine-generating enzyme)"/>
    <property type="match status" value="1"/>
</dbReference>
<evidence type="ECO:0000259" key="3">
    <source>
        <dbReference type="Pfam" id="PF03781"/>
    </source>
</evidence>
<dbReference type="EMBL" id="UINC01015150">
    <property type="protein sequence ID" value="SVA64008.1"/>
    <property type="molecule type" value="Genomic_DNA"/>
</dbReference>
<protein>
    <recommendedName>
        <fullName evidence="5">Sulfatase-modifying factor enzyme domain-containing protein</fullName>
    </recommendedName>
</protein>
<dbReference type="InterPro" id="IPR029058">
    <property type="entry name" value="AB_hydrolase_fold"/>
</dbReference>
<name>A0A381XH14_9ZZZZ</name>
<dbReference type="SUPFAM" id="SSF56436">
    <property type="entry name" value="C-type lectin-like"/>
    <property type="match status" value="1"/>
</dbReference>
<dbReference type="Gene3D" id="3.40.50.1820">
    <property type="entry name" value="alpha/beta hydrolase"/>
    <property type="match status" value="1"/>
</dbReference>
<dbReference type="Pfam" id="PF03781">
    <property type="entry name" value="FGE-sulfatase"/>
    <property type="match status" value="1"/>
</dbReference>
<organism evidence="4">
    <name type="scientific">marine metagenome</name>
    <dbReference type="NCBI Taxonomy" id="408172"/>
    <lineage>
        <taxon>unclassified sequences</taxon>
        <taxon>metagenomes</taxon>
        <taxon>ecological metagenomes</taxon>
    </lineage>
</organism>
<dbReference type="Pfam" id="PF02230">
    <property type="entry name" value="Abhydrolase_2"/>
    <property type="match status" value="1"/>
</dbReference>
<feature type="transmembrane region" description="Helical" evidence="1">
    <location>
        <begin position="76"/>
        <end position="98"/>
    </location>
</feature>